<keyword evidence="2" id="KW-0186">Copper</keyword>
<dbReference type="GO" id="GO:0046688">
    <property type="term" value="P:response to copper ion"/>
    <property type="evidence" value="ECO:0007669"/>
    <property type="project" value="InterPro"/>
</dbReference>
<proteinExistence type="predicted"/>
<comment type="caution">
    <text evidence="4">The sequence shown here is derived from an EMBL/GenBank/DDBJ whole genome shotgun (WGS) entry which is preliminary data.</text>
</comment>
<accession>A0A5R9J9D6</accession>
<dbReference type="GO" id="GO:0005507">
    <property type="term" value="F:copper ion binding"/>
    <property type="evidence" value="ECO:0007669"/>
    <property type="project" value="InterPro"/>
</dbReference>
<organism evidence="4 5">
    <name type="scientific">Lichenicoccus roseus</name>
    <dbReference type="NCBI Taxonomy" id="2683649"/>
    <lineage>
        <taxon>Bacteria</taxon>
        <taxon>Pseudomonadati</taxon>
        <taxon>Pseudomonadota</taxon>
        <taxon>Alphaproteobacteria</taxon>
        <taxon>Acetobacterales</taxon>
        <taxon>Acetobacteraceae</taxon>
        <taxon>Lichenicoccus</taxon>
    </lineage>
</organism>
<keyword evidence="1" id="KW-0732">Signal</keyword>
<dbReference type="AlphaFoldDB" id="A0A5R9J9D6"/>
<gene>
    <name evidence="4" type="ORF">FE263_03195</name>
</gene>
<dbReference type="Gene3D" id="2.60.40.1220">
    <property type="match status" value="1"/>
</dbReference>
<evidence type="ECO:0000259" key="3">
    <source>
        <dbReference type="Pfam" id="PF04234"/>
    </source>
</evidence>
<name>A0A5R9J9D6_9PROT</name>
<evidence type="ECO:0000256" key="1">
    <source>
        <dbReference type="ARBA" id="ARBA00022729"/>
    </source>
</evidence>
<dbReference type="Pfam" id="PF04234">
    <property type="entry name" value="CopC"/>
    <property type="match status" value="1"/>
</dbReference>
<dbReference type="InterPro" id="IPR014756">
    <property type="entry name" value="Ig_E-set"/>
</dbReference>
<dbReference type="InterPro" id="IPR007348">
    <property type="entry name" value="CopC_dom"/>
</dbReference>
<evidence type="ECO:0000313" key="5">
    <source>
        <dbReference type="Proteomes" id="UP000305654"/>
    </source>
</evidence>
<sequence length="242" mass="25778">MNTCSPPMPRRLMWLTVPSATACTHSPAGAGKSMPSCIPAGACGPTAWRHPNGELMQRAATGATRPWAAAPVGFARIGPHTRRKPSRADGRLFQRQSICPRRVATAHAGRSPRQPGIICMTLRLVRLAALVAMLVSGLSLQAAAHAILIDSTPKPDGTMPAGHQTLSFHYNSRIDHKRSRLTLVGPSAKPMVLRQSTHAEANALDAEVDLAPGHYTLRWQALALDGHITRGDVPFSVAAGAH</sequence>
<evidence type="ECO:0000256" key="2">
    <source>
        <dbReference type="ARBA" id="ARBA00023008"/>
    </source>
</evidence>
<dbReference type="GO" id="GO:0042597">
    <property type="term" value="C:periplasmic space"/>
    <property type="evidence" value="ECO:0007669"/>
    <property type="project" value="InterPro"/>
</dbReference>
<evidence type="ECO:0000313" key="4">
    <source>
        <dbReference type="EMBL" id="TLU74224.1"/>
    </source>
</evidence>
<keyword evidence="5" id="KW-1185">Reference proteome</keyword>
<dbReference type="EMBL" id="VCDI01000001">
    <property type="protein sequence ID" value="TLU74224.1"/>
    <property type="molecule type" value="Genomic_DNA"/>
</dbReference>
<dbReference type="SUPFAM" id="SSF81296">
    <property type="entry name" value="E set domains"/>
    <property type="match status" value="1"/>
</dbReference>
<dbReference type="InterPro" id="IPR014755">
    <property type="entry name" value="Cu-Rt/internalin_Ig-like"/>
</dbReference>
<dbReference type="Proteomes" id="UP000305654">
    <property type="component" value="Unassembled WGS sequence"/>
</dbReference>
<reference evidence="4 5" key="1">
    <citation type="submission" date="2019-05" db="EMBL/GenBank/DDBJ databases">
        <authorList>
            <person name="Pankratov T."/>
            <person name="Grouzdev D."/>
        </authorList>
    </citation>
    <scope>NUCLEOTIDE SEQUENCE [LARGE SCALE GENOMIC DNA]</scope>
    <source>
        <strain evidence="4 5">KEBCLARHB70R</strain>
    </source>
</reference>
<protein>
    <recommendedName>
        <fullName evidence="3">CopC domain-containing protein</fullName>
    </recommendedName>
</protein>
<dbReference type="OrthoDB" id="9796814at2"/>
<feature type="domain" description="CopC" evidence="3">
    <location>
        <begin position="145"/>
        <end position="237"/>
    </location>
</feature>